<organism evidence="7 8">
    <name type="scientific">Clonostachys solani</name>
    <dbReference type="NCBI Taxonomy" id="160281"/>
    <lineage>
        <taxon>Eukaryota</taxon>
        <taxon>Fungi</taxon>
        <taxon>Dikarya</taxon>
        <taxon>Ascomycota</taxon>
        <taxon>Pezizomycotina</taxon>
        <taxon>Sordariomycetes</taxon>
        <taxon>Hypocreomycetidae</taxon>
        <taxon>Hypocreales</taxon>
        <taxon>Bionectriaceae</taxon>
        <taxon>Clonostachys</taxon>
    </lineage>
</organism>
<dbReference type="GO" id="GO:0071949">
    <property type="term" value="F:FAD binding"/>
    <property type="evidence" value="ECO:0007669"/>
    <property type="project" value="InterPro"/>
</dbReference>
<dbReference type="InterPro" id="IPR036188">
    <property type="entry name" value="FAD/NAD-bd_sf"/>
</dbReference>
<protein>
    <recommendedName>
        <fullName evidence="6">FAD-binding domain-containing protein</fullName>
    </recommendedName>
</protein>
<dbReference type="SUPFAM" id="SSF51905">
    <property type="entry name" value="FAD/NAD(P)-binding domain"/>
    <property type="match status" value="1"/>
</dbReference>
<sequence length="415" mass="45809">MRILIIGGGIGGLTLAQGLLKAGIDVQVVERQMERSENLAGYGLHIDKNGRHALRSCLSLSNWTCLQAKFSSAGTQLFFRDAQLRVLAERDDAVLSEKPALEIERSAVGRMELRDALLEGLSNASSKVIQWGRTFTRYTQLEDGRVRAYFSDGSHEDCDLLVGADGPNSKVRQQYMPNLNRLDLGIQAIAGRYILDDEKMLKLPTELTNGSLNNIVPSGKGWMFISSWGSKQTDSKDQHYVLWAYVVPADHAPRTCEETLGCDLKDSVLRNISQWAPELNELVNGTDPSTIKCIPIRTMPNLAPWEPGNITLIGDAIHNMTPMAGIGANTALRDAEVLMQYLIDVAAGRLGLTEGVGIYESTMRRYANEALKLSTRNAINACEGGMAQRFLFRNFLRAAHSFPVIMRATLGRQVE</sequence>
<evidence type="ECO:0000256" key="5">
    <source>
        <dbReference type="ARBA" id="ARBA00023033"/>
    </source>
</evidence>
<keyword evidence="5" id="KW-0503">Monooxygenase</keyword>
<evidence type="ECO:0000259" key="6">
    <source>
        <dbReference type="Pfam" id="PF01494"/>
    </source>
</evidence>
<keyword evidence="8" id="KW-1185">Reference proteome</keyword>
<proteinExistence type="predicted"/>
<dbReference type="AlphaFoldDB" id="A0A9N9ZDT4"/>
<dbReference type="PANTHER" id="PTHR47178">
    <property type="entry name" value="MONOOXYGENASE, FAD-BINDING"/>
    <property type="match status" value="1"/>
</dbReference>
<keyword evidence="2" id="KW-0285">Flavoprotein</keyword>
<dbReference type="PANTHER" id="PTHR47178:SF5">
    <property type="entry name" value="FAD-BINDING DOMAIN-CONTAINING PROTEIN"/>
    <property type="match status" value="1"/>
</dbReference>
<keyword evidence="3" id="KW-0274">FAD</keyword>
<accession>A0A9N9ZDT4</accession>
<keyword evidence="4" id="KW-0560">Oxidoreductase</keyword>
<gene>
    <name evidence="7" type="ORF">CSOL1703_00016551</name>
</gene>
<name>A0A9N9ZDT4_9HYPO</name>
<dbReference type="PRINTS" id="PR00420">
    <property type="entry name" value="RNGMNOXGNASE"/>
</dbReference>
<dbReference type="GO" id="GO:0004497">
    <property type="term" value="F:monooxygenase activity"/>
    <property type="evidence" value="ECO:0007669"/>
    <property type="project" value="UniProtKB-KW"/>
</dbReference>
<evidence type="ECO:0000313" key="7">
    <source>
        <dbReference type="EMBL" id="CAH0054482.1"/>
    </source>
</evidence>
<comment type="cofactor">
    <cofactor evidence="1">
        <name>FAD</name>
        <dbReference type="ChEBI" id="CHEBI:57692"/>
    </cofactor>
</comment>
<reference evidence="8" key="1">
    <citation type="submission" date="2019-06" db="EMBL/GenBank/DDBJ databases">
        <authorList>
            <person name="Broberg M."/>
        </authorList>
    </citation>
    <scope>NUCLEOTIDE SEQUENCE [LARGE SCALE GENOMIC DNA]</scope>
</reference>
<dbReference type="InterPro" id="IPR002938">
    <property type="entry name" value="FAD-bd"/>
</dbReference>
<feature type="domain" description="FAD-binding" evidence="6">
    <location>
        <begin position="3"/>
        <end position="364"/>
    </location>
</feature>
<evidence type="ECO:0000256" key="2">
    <source>
        <dbReference type="ARBA" id="ARBA00022630"/>
    </source>
</evidence>
<dbReference type="Proteomes" id="UP000775872">
    <property type="component" value="Unassembled WGS sequence"/>
</dbReference>
<evidence type="ECO:0000256" key="3">
    <source>
        <dbReference type="ARBA" id="ARBA00022827"/>
    </source>
</evidence>
<dbReference type="Gene3D" id="3.50.50.60">
    <property type="entry name" value="FAD/NAD(P)-binding domain"/>
    <property type="match status" value="1"/>
</dbReference>
<evidence type="ECO:0000313" key="8">
    <source>
        <dbReference type="Proteomes" id="UP000775872"/>
    </source>
</evidence>
<dbReference type="EMBL" id="CABFOC020000050">
    <property type="protein sequence ID" value="CAH0054482.1"/>
    <property type="molecule type" value="Genomic_DNA"/>
</dbReference>
<evidence type="ECO:0000256" key="4">
    <source>
        <dbReference type="ARBA" id="ARBA00023002"/>
    </source>
</evidence>
<dbReference type="OrthoDB" id="655030at2759"/>
<dbReference type="Pfam" id="PF01494">
    <property type="entry name" value="FAD_binding_3"/>
    <property type="match status" value="1"/>
</dbReference>
<evidence type="ECO:0000256" key="1">
    <source>
        <dbReference type="ARBA" id="ARBA00001974"/>
    </source>
</evidence>
<reference evidence="7 8" key="2">
    <citation type="submission" date="2021-10" db="EMBL/GenBank/DDBJ databases">
        <authorList>
            <person name="Piombo E."/>
        </authorList>
    </citation>
    <scope>NUCLEOTIDE SEQUENCE [LARGE SCALE GENOMIC DNA]</scope>
</reference>
<comment type="caution">
    <text evidence="7">The sequence shown here is derived from an EMBL/GenBank/DDBJ whole genome shotgun (WGS) entry which is preliminary data.</text>
</comment>